<keyword evidence="2" id="KW-1185">Reference proteome</keyword>
<name>A0A939FN87_9ACTN</name>
<organism evidence="1 2">
    <name type="scientific">Streptomyces triculaminicus</name>
    <dbReference type="NCBI Taxonomy" id="2816232"/>
    <lineage>
        <taxon>Bacteria</taxon>
        <taxon>Bacillati</taxon>
        <taxon>Actinomycetota</taxon>
        <taxon>Actinomycetes</taxon>
        <taxon>Kitasatosporales</taxon>
        <taxon>Streptomycetaceae</taxon>
        <taxon>Streptomyces</taxon>
    </lineage>
</organism>
<sequence>MPDPSTTRLAMYKSKSDGSELVSYTQDIGQNLDKIDAAVGFQSCTSSTRPSSPYSGKPIFESDTSYRTYFSNGTSPASASWVEIPNSSATFSQNLKIASGKQVNVNASGSSATFAALNSAAGTDLISGRVSGDTQDRFLVDTDGTLNWGSGSATPDTNLYRSAANTLKTDDALVTVGNVTVGGDLKLVNGTLVYRPKVFGGAVTLANSTTETVLASFTIPAGDAVVGACYRIEMWGQAGCTGTPTITFRGRIGGVSGTSLSPNTFTFASGVTSKRWRSSLLVTCTATGASGTWASSIVSQSSIPTSGSSTTTDCTVLADGTAGAVRDTTTSNDLVITGLWSAASASNTLTMDGYIAERVA</sequence>
<proteinExistence type="predicted"/>
<protein>
    <submittedName>
        <fullName evidence="1">Uncharacterized protein</fullName>
    </submittedName>
</protein>
<evidence type="ECO:0000313" key="2">
    <source>
        <dbReference type="Proteomes" id="UP000664781"/>
    </source>
</evidence>
<accession>A0A939FN87</accession>
<dbReference type="EMBL" id="JAFMOF010000002">
    <property type="protein sequence ID" value="MBO0654234.1"/>
    <property type="molecule type" value="Genomic_DNA"/>
</dbReference>
<dbReference type="RefSeq" id="WP_207247544.1">
    <property type="nucleotide sequence ID" value="NZ_JAFMOF010000002.1"/>
</dbReference>
<dbReference type="Proteomes" id="UP000664781">
    <property type="component" value="Unassembled WGS sequence"/>
</dbReference>
<dbReference type="AlphaFoldDB" id="A0A939FN87"/>
<comment type="caution">
    <text evidence="1">The sequence shown here is derived from an EMBL/GenBank/DDBJ whole genome shotgun (WGS) entry which is preliminary data.</text>
</comment>
<gene>
    <name evidence="1" type="ORF">J1792_16075</name>
</gene>
<evidence type="ECO:0000313" key="1">
    <source>
        <dbReference type="EMBL" id="MBO0654234.1"/>
    </source>
</evidence>
<reference evidence="1" key="1">
    <citation type="submission" date="2021-03" db="EMBL/GenBank/DDBJ databases">
        <title>Streptomyces strains.</title>
        <authorList>
            <person name="Lund M.B."/>
            <person name="Toerring T."/>
        </authorList>
    </citation>
    <scope>NUCLEOTIDE SEQUENCE</scope>
    <source>
        <strain evidence="1">JCM 4242</strain>
    </source>
</reference>